<dbReference type="SMART" id="SM00382">
    <property type="entry name" value="AAA"/>
    <property type="match status" value="1"/>
</dbReference>
<evidence type="ECO:0000256" key="6">
    <source>
        <dbReference type="ARBA" id="ARBA00023136"/>
    </source>
</evidence>
<dbReference type="InterPro" id="IPR039421">
    <property type="entry name" value="Type_1_exporter"/>
</dbReference>
<dbReference type="PANTHER" id="PTHR24221">
    <property type="entry name" value="ATP-BINDING CASSETTE SUB-FAMILY B"/>
    <property type="match status" value="1"/>
</dbReference>
<evidence type="ECO:0000256" key="3">
    <source>
        <dbReference type="ARBA" id="ARBA00022741"/>
    </source>
</evidence>
<dbReference type="CDD" id="cd07346">
    <property type="entry name" value="ABC_6TM_exporters"/>
    <property type="match status" value="1"/>
</dbReference>
<sequence length="638" mass="66325">MSTHTSLPVAPARDTRAYARRLALRHPRELTAVLALYALAAGCGLVGPRLLGDLVEDTRDGGGDGGGAIARTALLICVFVIVQALLTHAATYASARLGEKVLAELRERFVGDVLALPLATVERAGAGDLVTRTIRDVEVLAGCVRRAVPATMTALVTIAVTFGALFVVGPLLAFPCLIAVPVLWAASRWFFGRSREAFLRQSASYARITEGLTETVEGARTVEALRLAPRRAERTDRDIAGSYAAERHTIGLLTVFLPIVDTAYVLPVAATLVLGGLFALHGMVSLAAVTAATLYVQQLLGPVDTVLYCLGDLQAGAASLARLRGVHRAPASGAPASGAPAPGADASGADASGADASAVAAARHRGLALRGVRYAYREDRDVLRGIDLEIEPGERLAVVGPSGAGKSTLGRLLAGIHAPRTGSVTVGGVPLAELSPDRLRGQVALVTQETYVFAGTLRENLLIAAPGRVPGPGPGRVPEPGPGRVPEPGPGRGPGRGPGPGVADAELERALDAVGAREWALELGLDARVGAGGAALAPDRVQQLSLARLVLADPHTLVLDEATSLLDPRAARRLERSLAALLEGRTVIAIAHRLHTAHDADRVAVMENGRITELGPHDELVARGGAYAALWESWHGRT</sequence>
<dbReference type="Gene3D" id="1.20.1560.10">
    <property type="entry name" value="ABC transporter type 1, transmembrane domain"/>
    <property type="match status" value="1"/>
</dbReference>
<feature type="transmembrane region" description="Helical" evidence="8">
    <location>
        <begin position="172"/>
        <end position="191"/>
    </location>
</feature>
<name>A0ABX6WFN6_STRMQ</name>
<reference evidence="11 12" key="1">
    <citation type="submission" date="2020-11" db="EMBL/GenBank/DDBJ databases">
        <title>Complete genome sequence unveiled secondary metabolic potentials in Streptomyces solisilvae HNM0141.</title>
        <authorList>
            <person name="Huang X."/>
        </authorList>
    </citation>
    <scope>NUCLEOTIDE SEQUENCE [LARGE SCALE GENOMIC DNA]</scope>
    <source>
        <strain evidence="11 12">HNM0141</strain>
    </source>
</reference>
<feature type="domain" description="ABC transmembrane type-1" evidence="10">
    <location>
        <begin position="32"/>
        <end position="315"/>
    </location>
</feature>
<proteinExistence type="predicted"/>
<dbReference type="GO" id="GO:0005524">
    <property type="term" value="F:ATP binding"/>
    <property type="evidence" value="ECO:0007669"/>
    <property type="project" value="UniProtKB-KW"/>
</dbReference>
<keyword evidence="5 8" id="KW-1133">Transmembrane helix</keyword>
<comment type="subcellular location">
    <subcellularLocation>
        <location evidence="1">Cell membrane</location>
        <topology evidence="1">Multi-pass membrane protein</topology>
    </subcellularLocation>
</comment>
<keyword evidence="3" id="KW-0547">Nucleotide-binding</keyword>
<evidence type="ECO:0000256" key="7">
    <source>
        <dbReference type="SAM" id="MobiDB-lite"/>
    </source>
</evidence>
<organism evidence="11 12">
    <name type="scientific">Streptomyces malaysiensis</name>
    <dbReference type="NCBI Taxonomy" id="92644"/>
    <lineage>
        <taxon>Bacteria</taxon>
        <taxon>Bacillati</taxon>
        <taxon>Actinomycetota</taxon>
        <taxon>Actinomycetes</taxon>
        <taxon>Kitasatosporales</taxon>
        <taxon>Streptomycetaceae</taxon>
        <taxon>Streptomyces</taxon>
        <taxon>Streptomyces violaceusniger group</taxon>
    </lineage>
</organism>
<dbReference type="Gene3D" id="3.40.50.300">
    <property type="entry name" value="P-loop containing nucleotide triphosphate hydrolases"/>
    <property type="match status" value="1"/>
</dbReference>
<evidence type="ECO:0000256" key="5">
    <source>
        <dbReference type="ARBA" id="ARBA00022989"/>
    </source>
</evidence>
<feature type="transmembrane region" description="Helical" evidence="8">
    <location>
        <begin position="68"/>
        <end position="86"/>
    </location>
</feature>
<dbReference type="Proteomes" id="UP000663421">
    <property type="component" value="Chromosome"/>
</dbReference>
<feature type="compositionally biased region" description="Pro residues" evidence="7">
    <location>
        <begin position="469"/>
        <end position="491"/>
    </location>
</feature>
<keyword evidence="6 8" id="KW-0472">Membrane</keyword>
<keyword evidence="2 8" id="KW-0812">Transmembrane</keyword>
<evidence type="ECO:0000313" key="11">
    <source>
        <dbReference type="EMBL" id="QPI59986.1"/>
    </source>
</evidence>
<feature type="transmembrane region" description="Helical" evidence="8">
    <location>
        <begin position="30"/>
        <end position="48"/>
    </location>
</feature>
<dbReference type="InterPro" id="IPR003439">
    <property type="entry name" value="ABC_transporter-like_ATP-bd"/>
</dbReference>
<evidence type="ECO:0000313" key="12">
    <source>
        <dbReference type="Proteomes" id="UP000663421"/>
    </source>
</evidence>
<dbReference type="EMBL" id="CP065050">
    <property type="protein sequence ID" value="QPI59986.1"/>
    <property type="molecule type" value="Genomic_DNA"/>
</dbReference>
<dbReference type="SUPFAM" id="SSF90123">
    <property type="entry name" value="ABC transporter transmembrane region"/>
    <property type="match status" value="1"/>
</dbReference>
<evidence type="ECO:0000256" key="4">
    <source>
        <dbReference type="ARBA" id="ARBA00022840"/>
    </source>
</evidence>
<evidence type="ECO:0000259" key="9">
    <source>
        <dbReference type="PROSITE" id="PS50893"/>
    </source>
</evidence>
<dbReference type="InterPro" id="IPR027417">
    <property type="entry name" value="P-loop_NTPase"/>
</dbReference>
<evidence type="ECO:0000259" key="10">
    <source>
        <dbReference type="PROSITE" id="PS50929"/>
    </source>
</evidence>
<dbReference type="PROSITE" id="PS50929">
    <property type="entry name" value="ABC_TM1F"/>
    <property type="match status" value="1"/>
</dbReference>
<evidence type="ECO:0000256" key="8">
    <source>
        <dbReference type="SAM" id="Phobius"/>
    </source>
</evidence>
<dbReference type="PROSITE" id="PS50893">
    <property type="entry name" value="ABC_TRANSPORTER_2"/>
    <property type="match status" value="1"/>
</dbReference>
<keyword evidence="12" id="KW-1185">Reference proteome</keyword>
<dbReference type="InterPro" id="IPR011527">
    <property type="entry name" value="ABC1_TM_dom"/>
</dbReference>
<feature type="domain" description="ABC transporter" evidence="9">
    <location>
        <begin position="367"/>
        <end position="633"/>
    </location>
</feature>
<evidence type="ECO:0000256" key="2">
    <source>
        <dbReference type="ARBA" id="ARBA00022692"/>
    </source>
</evidence>
<dbReference type="SUPFAM" id="SSF52540">
    <property type="entry name" value="P-loop containing nucleoside triphosphate hydrolases"/>
    <property type="match status" value="1"/>
</dbReference>
<feature type="region of interest" description="Disordered" evidence="7">
    <location>
        <begin position="467"/>
        <end position="503"/>
    </location>
</feature>
<accession>A0ABX6WFN6</accession>
<keyword evidence="4 11" id="KW-0067">ATP-binding</keyword>
<dbReference type="PANTHER" id="PTHR24221:SF654">
    <property type="entry name" value="ATP-BINDING CASSETTE SUB-FAMILY B MEMBER 6"/>
    <property type="match status" value="1"/>
</dbReference>
<dbReference type="InterPro" id="IPR003593">
    <property type="entry name" value="AAA+_ATPase"/>
</dbReference>
<protein>
    <submittedName>
        <fullName evidence="11">ABC transporter ATP-binding protein</fullName>
    </submittedName>
</protein>
<gene>
    <name evidence="11" type="ORF">I1A49_38385</name>
</gene>
<dbReference type="Pfam" id="PF00664">
    <property type="entry name" value="ABC_membrane"/>
    <property type="match status" value="1"/>
</dbReference>
<evidence type="ECO:0000256" key="1">
    <source>
        <dbReference type="ARBA" id="ARBA00004651"/>
    </source>
</evidence>
<dbReference type="InterPro" id="IPR036640">
    <property type="entry name" value="ABC1_TM_sf"/>
</dbReference>
<dbReference type="Pfam" id="PF00005">
    <property type="entry name" value="ABC_tran"/>
    <property type="match status" value="1"/>
</dbReference>